<organism evidence="1 2">
    <name type="scientific">Shigella boydii 4444-74</name>
    <dbReference type="NCBI Taxonomy" id="766140"/>
    <lineage>
        <taxon>Bacteria</taxon>
        <taxon>Pseudomonadati</taxon>
        <taxon>Pseudomonadota</taxon>
        <taxon>Gammaproteobacteria</taxon>
        <taxon>Enterobacterales</taxon>
        <taxon>Enterobacteriaceae</taxon>
        <taxon>Shigella</taxon>
    </lineage>
</organism>
<dbReference type="EMBL" id="AKNB01000225">
    <property type="protein sequence ID" value="EIQ39622.1"/>
    <property type="molecule type" value="Genomic_DNA"/>
</dbReference>
<protein>
    <submittedName>
        <fullName evidence="1">Putative transposase</fullName>
    </submittedName>
</protein>
<dbReference type="AlphaFoldDB" id="I6E6I0"/>
<proteinExistence type="predicted"/>
<dbReference type="Proteomes" id="UP000004199">
    <property type="component" value="Unassembled WGS sequence"/>
</dbReference>
<gene>
    <name evidence="1" type="ORF">SB444474_1872</name>
</gene>
<evidence type="ECO:0000313" key="1">
    <source>
        <dbReference type="EMBL" id="EIQ39622.1"/>
    </source>
</evidence>
<reference evidence="1 2" key="1">
    <citation type="submission" date="2012-03" db="EMBL/GenBank/DDBJ databases">
        <authorList>
            <person name="Rasko D."/>
            <person name="Redman J."/>
            <person name="Daugherty S.C."/>
            <person name="Tallon L."/>
            <person name="Sadzewicz L."/>
            <person name="Jones K."/>
            <person name="Santana-Cruz I."/>
            <person name="Liu X."/>
        </authorList>
    </citation>
    <scope>NUCLEOTIDE SEQUENCE [LARGE SCALE GENOMIC DNA]</scope>
    <source>
        <strain evidence="1 2">4444-74</strain>
    </source>
</reference>
<accession>I6E6I0</accession>
<sequence>MKNSENELAEQLIEQTGDNTLTLMDKGYYSLGLLNAGAWRENTATG</sequence>
<evidence type="ECO:0000313" key="2">
    <source>
        <dbReference type="Proteomes" id="UP000004199"/>
    </source>
</evidence>
<name>I6E6I0_SHIBO</name>
<comment type="caution">
    <text evidence="1">The sequence shown here is derived from an EMBL/GenBank/DDBJ whole genome shotgun (WGS) entry which is preliminary data.</text>
</comment>
<dbReference type="PATRIC" id="fig|766140.3.peg.1998"/>